<dbReference type="PANTHER" id="PTHR33692:SF1">
    <property type="entry name" value="RIBOSOME MATURATION FACTOR RIMM"/>
    <property type="match status" value="1"/>
</dbReference>
<accession>H9UIE9</accession>
<dbReference type="GO" id="GO:0043022">
    <property type="term" value="F:ribosome binding"/>
    <property type="evidence" value="ECO:0007669"/>
    <property type="project" value="InterPro"/>
</dbReference>
<comment type="domain">
    <text evidence="5">The PRC barrel domain binds ribosomal protein uS19.</text>
</comment>
<evidence type="ECO:0000313" key="9">
    <source>
        <dbReference type="Proteomes" id="UP000007383"/>
    </source>
</evidence>
<dbReference type="RefSeq" id="WP_014455281.1">
    <property type="nucleotide sequence ID" value="NC_017098.1"/>
</dbReference>
<proteinExistence type="inferred from homology"/>
<comment type="function">
    <text evidence="5">An accessory protein needed during the final step in the assembly of 30S ribosomal subunit, possibly for assembly of the head region. Essential for efficient processing of 16S rRNA. May be needed both before and after RbfA during the maturation of 16S rRNA. It has affinity for free ribosomal 30S subunits but not for 70S ribosomes.</text>
</comment>
<dbReference type="PATRIC" id="fig|889378.3.peg.1213"/>
<keyword evidence="9" id="KW-1185">Reference proteome</keyword>
<dbReference type="Proteomes" id="UP000007383">
    <property type="component" value="Chromosome"/>
</dbReference>
<dbReference type="HAMAP" id="MF_00014">
    <property type="entry name" value="Ribosome_mat_RimM"/>
    <property type="match status" value="1"/>
</dbReference>
<dbReference type="NCBIfam" id="TIGR02273">
    <property type="entry name" value="16S_RimM"/>
    <property type="match status" value="1"/>
</dbReference>
<comment type="subcellular location">
    <subcellularLocation>
        <location evidence="5">Cytoplasm</location>
    </subcellularLocation>
</comment>
<feature type="domain" description="RimM N-terminal" evidence="6">
    <location>
        <begin position="6"/>
        <end position="88"/>
    </location>
</feature>
<protein>
    <recommendedName>
        <fullName evidence="5">Ribosome maturation factor RimM</fullName>
    </recommendedName>
</protein>
<dbReference type="InterPro" id="IPR011961">
    <property type="entry name" value="RimM"/>
</dbReference>
<dbReference type="InterPro" id="IPR036976">
    <property type="entry name" value="RimM_N_sf"/>
</dbReference>
<reference evidence="9" key="1">
    <citation type="journal article" date="2013" name="Stand. Genomic Sci.">
        <title>Complete genome sequence of the halophilic bacterium Spirochaeta africana type strain (Z-7692(T)) from the alkaline Lake Magadi in the East African Rift.</title>
        <authorList>
            <person name="Liolos K."/>
            <person name="Abt B."/>
            <person name="Scheuner C."/>
            <person name="Teshima H."/>
            <person name="Held B."/>
            <person name="Lapidus A."/>
            <person name="Nolan M."/>
            <person name="Lucas S."/>
            <person name="Deshpande S."/>
            <person name="Cheng J.F."/>
            <person name="Tapia R."/>
            <person name="Goodwin L.A."/>
            <person name="Pitluck S."/>
            <person name="Pagani I."/>
            <person name="Ivanova N."/>
            <person name="Mavromatis K."/>
            <person name="Mikhailova N."/>
            <person name="Huntemann M."/>
            <person name="Pati A."/>
            <person name="Chen A."/>
            <person name="Palaniappan K."/>
            <person name="Land M."/>
            <person name="Rohde M."/>
            <person name="Tindall B.J."/>
            <person name="Detter J.C."/>
            <person name="Goker M."/>
            <person name="Bristow J."/>
            <person name="Eisen J.A."/>
            <person name="Markowitz V."/>
            <person name="Hugenholtz P."/>
            <person name="Woyke T."/>
            <person name="Klenk H.P."/>
            <person name="Kyrpides N.C."/>
        </authorList>
    </citation>
    <scope>NUCLEOTIDE SEQUENCE</scope>
    <source>
        <strain evidence="9">ATCC 700263 / DSM 8902 / Z-7692</strain>
    </source>
</reference>
<feature type="domain" description="Ribosome maturation factor RimM PRC barrel" evidence="7">
    <location>
        <begin position="101"/>
        <end position="166"/>
    </location>
</feature>
<dbReference type="KEGG" id="sfc:Spiaf_1214"/>
<dbReference type="Pfam" id="PF24986">
    <property type="entry name" value="PRC_RimM"/>
    <property type="match status" value="1"/>
</dbReference>
<evidence type="ECO:0000256" key="1">
    <source>
        <dbReference type="ARBA" id="ARBA00022490"/>
    </source>
</evidence>
<dbReference type="GO" id="GO:0005737">
    <property type="term" value="C:cytoplasm"/>
    <property type="evidence" value="ECO:0007669"/>
    <property type="project" value="UniProtKB-SubCell"/>
</dbReference>
<dbReference type="InterPro" id="IPR002676">
    <property type="entry name" value="RimM_N"/>
</dbReference>
<comment type="subunit">
    <text evidence="5">Binds ribosomal protein uS19.</text>
</comment>
<evidence type="ECO:0000256" key="3">
    <source>
        <dbReference type="ARBA" id="ARBA00022552"/>
    </source>
</evidence>
<keyword evidence="3 5" id="KW-0698">rRNA processing</keyword>
<keyword evidence="2 5" id="KW-0690">Ribosome biogenesis</keyword>
<dbReference type="HOGENOM" id="CLU_077636_3_2_12"/>
<dbReference type="GO" id="GO:0005840">
    <property type="term" value="C:ribosome"/>
    <property type="evidence" value="ECO:0007669"/>
    <property type="project" value="InterPro"/>
</dbReference>
<dbReference type="InterPro" id="IPR056792">
    <property type="entry name" value="PRC_RimM"/>
</dbReference>
<comment type="similarity">
    <text evidence="5">Belongs to the RimM family.</text>
</comment>
<dbReference type="SUPFAM" id="SSF50447">
    <property type="entry name" value="Translation proteins"/>
    <property type="match status" value="1"/>
</dbReference>
<dbReference type="SUPFAM" id="SSF50346">
    <property type="entry name" value="PRC-barrel domain"/>
    <property type="match status" value="1"/>
</dbReference>
<keyword evidence="1 5" id="KW-0963">Cytoplasm</keyword>
<evidence type="ECO:0000256" key="5">
    <source>
        <dbReference type="HAMAP-Rule" id="MF_00014"/>
    </source>
</evidence>
<dbReference type="Gene3D" id="2.40.30.60">
    <property type="entry name" value="RimM"/>
    <property type="match status" value="1"/>
</dbReference>
<dbReference type="eggNOG" id="COG0806">
    <property type="taxonomic scope" value="Bacteria"/>
</dbReference>
<gene>
    <name evidence="5" type="primary">rimM</name>
    <name evidence="8" type="ordered locus">Spiaf_1214</name>
</gene>
<dbReference type="PANTHER" id="PTHR33692">
    <property type="entry name" value="RIBOSOME MATURATION FACTOR RIMM"/>
    <property type="match status" value="1"/>
</dbReference>
<dbReference type="STRING" id="889378.Spiaf_1214"/>
<evidence type="ECO:0000256" key="2">
    <source>
        <dbReference type="ARBA" id="ARBA00022517"/>
    </source>
</evidence>
<name>H9UIE9_SPIAZ</name>
<evidence type="ECO:0000259" key="6">
    <source>
        <dbReference type="Pfam" id="PF01782"/>
    </source>
</evidence>
<evidence type="ECO:0000256" key="4">
    <source>
        <dbReference type="ARBA" id="ARBA00023186"/>
    </source>
</evidence>
<organism evidence="8 9">
    <name type="scientific">Spirochaeta africana (strain ATCC 700263 / DSM 8902 / Z-7692)</name>
    <dbReference type="NCBI Taxonomy" id="889378"/>
    <lineage>
        <taxon>Bacteria</taxon>
        <taxon>Pseudomonadati</taxon>
        <taxon>Spirochaetota</taxon>
        <taxon>Spirochaetia</taxon>
        <taxon>Spirochaetales</taxon>
        <taxon>Spirochaetaceae</taxon>
        <taxon>Spirochaeta</taxon>
    </lineage>
</organism>
<dbReference type="Pfam" id="PF01782">
    <property type="entry name" value="RimM"/>
    <property type="match status" value="1"/>
</dbReference>
<dbReference type="Gene3D" id="2.30.30.240">
    <property type="entry name" value="PRC-barrel domain"/>
    <property type="match status" value="1"/>
</dbReference>
<sequence length="168" mass="18538">MQQQLTIGFITGSHGVRGELKVRSTSGEMEHFLKLGSVTVRQKGQDDRELQVRSVRGKPDAIILALEGINDPETARKLRGSELIVPRDAAAPLGTNEYYVADLVGCCIQYLGTTVGRVVSVWNNGLHDMFDIELNEGGQRVVPFLDKFIGAVDPDAGYIELKLEWILE</sequence>
<evidence type="ECO:0000259" key="7">
    <source>
        <dbReference type="Pfam" id="PF24986"/>
    </source>
</evidence>
<dbReference type="OrthoDB" id="9810331at2"/>
<dbReference type="GO" id="GO:0006364">
    <property type="term" value="P:rRNA processing"/>
    <property type="evidence" value="ECO:0007669"/>
    <property type="project" value="UniProtKB-UniRule"/>
</dbReference>
<evidence type="ECO:0000313" key="8">
    <source>
        <dbReference type="EMBL" id="AFG37292.1"/>
    </source>
</evidence>
<dbReference type="InterPro" id="IPR011033">
    <property type="entry name" value="PRC_barrel-like_sf"/>
</dbReference>
<dbReference type="GO" id="GO:0042274">
    <property type="term" value="P:ribosomal small subunit biogenesis"/>
    <property type="evidence" value="ECO:0007669"/>
    <property type="project" value="UniProtKB-UniRule"/>
</dbReference>
<dbReference type="EMBL" id="CP003282">
    <property type="protein sequence ID" value="AFG37292.1"/>
    <property type="molecule type" value="Genomic_DNA"/>
</dbReference>
<keyword evidence="4 5" id="KW-0143">Chaperone</keyword>
<dbReference type="InterPro" id="IPR009000">
    <property type="entry name" value="Transl_B-barrel_sf"/>
</dbReference>
<dbReference type="AlphaFoldDB" id="H9UIE9"/>